<dbReference type="Pfam" id="PF03466">
    <property type="entry name" value="LysR_substrate"/>
    <property type="match status" value="1"/>
</dbReference>
<dbReference type="PANTHER" id="PTHR30118:SF15">
    <property type="entry name" value="TRANSCRIPTIONAL REGULATORY PROTEIN"/>
    <property type="match status" value="1"/>
</dbReference>
<evidence type="ECO:0000256" key="3">
    <source>
        <dbReference type="ARBA" id="ARBA00023125"/>
    </source>
</evidence>
<proteinExistence type="inferred from homology"/>
<keyword evidence="3" id="KW-0238">DNA-binding</keyword>
<dbReference type="InterPro" id="IPR036390">
    <property type="entry name" value="WH_DNA-bd_sf"/>
</dbReference>
<dbReference type="InterPro" id="IPR005119">
    <property type="entry name" value="LysR_subst-bd"/>
</dbReference>
<dbReference type="AlphaFoldDB" id="A0AAE9YLR9"/>
<dbReference type="SUPFAM" id="SSF46785">
    <property type="entry name" value="Winged helix' DNA-binding domain"/>
    <property type="match status" value="1"/>
</dbReference>
<evidence type="ECO:0000256" key="4">
    <source>
        <dbReference type="ARBA" id="ARBA00023163"/>
    </source>
</evidence>
<evidence type="ECO:0000256" key="2">
    <source>
        <dbReference type="ARBA" id="ARBA00023015"/>
    </source>
</evidence>
<dbReference type="CDD" id="cd00090">
    <property type="entry name" value="HTH_ARSR"/>
    <property type="match status" value="1"/>
</dbReference>
<feature type="domain" description="HTH lysR-type" evidence="5">
    <location>
        <begin position="7"/>
        <end position="64"/>
    </location>
</feature>
<protein>
    <submittedName>
        <fullName evidence="6">LysR family transcriptional regulator</fullName>
    </submittedName>
</protein>
<accession>A0AAE9YLR9</accession>
<sequence>MSKINRLEIKQLRIFQALLRERNVSRVASQVGLTQQAVSDQLRKLRDIFDDRLFLRKSNGLIPTPVAEALGVKIAGILTGFESLLDADTFDPSTVDATYVIAATDYAQQVVLPALLAKIRQLAPKLKVIIRDFDIDNLHELMINSRVNLAIAFPDYIPASYPFLTLFTEHHVCVAAKQSHLSAQPLSLQDIAAEPQIIASPSRPNFKGSIDSLFEQAGLTRNVVISAPCFSVVPGYIATTGAIAFLPSRAIFDSQLVKLNLDEKLIDFDVIAAWHPRSSQDPLHCWVTDLLKQEYLLK</sequence>
<dbReference type="Pfam" id="PF00126">
    <property type="entry name" value="HTH_1"/>
    <property type="match status" value="1"/>
</dbReference>
<dbReference type="Proteomes" id="UP000032568">
    <property type="component" value="Chromosome"/>
</dbReference>
<evidence type="ECO:0000313" key="6">
    <source>
        <dbReference type="EMBL" id="WDD97545.1"/>
    </source>
</evidence>
<evidence type="ECO:0000256" key="1">
    <source>
        <dbReference type="ARBA" id="ARBA00009437"/>
    </source>
</evidence>
<dbReference type="RefSeq" id="WP_044835141.1">
    <property type="nucleotide sequence ID" value="NZ_CP059735.1"/>
</dbReference>
<dbReference type="GO" id="GO:0003677">
    <property type="term" value="F:DNA binding"/>
    <property type="evidence" value="ECO:0007669"/>
    <property type="project" value="UniProtKB-KW"/>
</dbReference>
<comment type="similarity">
    <text evidence="1">Belongs to the LysR transcriptional regulatory family.</text>
</comment>
<dbReference type="InterPro" id="IPR000847">
    <property type="entry name" value="LysR_HTH_N"/>
</dbReference>
<dbReference type="GO" id="GO:0003700">
    <property type="term" value="F:DNA-binding transcription factor activity"/>
    <property type="evidence" value="ECO:0007669"/>
    <property type="project" value="InterPro"/>
</dbReference>
<gene>
    <name evidence="6" type="ORF">SG35_019805</name>
</gene>
<dbReference type="Gene3D" id="1.10.10.10">
    <property type="entry name" value="Winged helix-like DNA-binding domain superfamily/Winged helix DNA-binding domain"/>
    <property type="match status" value="1"/>
</dbReference>
<evidence type="ECO:0000313" key="7">
    <source>
        <dbReference type="Proteomes" id="UP000032568"/>
    </source>
</evidence>
<name>A0AAE9YLR9_9GAMM</name>
<reference evidence="6 7" key="2">
    <citation type="journal article" date="2022" name="Mar. Drugs">
        <title>Bioassay-Guided Fractionation Leads to the Detection of Cholic Acid Generated by the Rare Thalassomonas sp.</title>
        <authorList>
            <person name="Pheiffer F."/>
            <person name="Schneider Y.K."/>
            <person name="Hansen E.H."/>
            <person name="Andersen J.H."/>
            <person name="Isaksson J."/>
            <person name="Busche T."/>
            <person name="R C."/>
            <person name="Kalinowski J."/>
            <person name="Zyl L.V."/>
            <person name="Trindade M."/>
        </authorList>
    </citation>
    <scope>NUCLEOTIDE SEQUENCE [LARGE SCALE GENOMIC DNA]</scope>
    <source>
        <strain evidence="6 7">A5K-106</strain>
    </source>
</reference>
<keyword evidence="2" id="KW-0805">Transcription regulation</keyword>
<dbReference type="SUPFAM" id="SSF53850">
    <property type="entry name" value="Periplasmic binding protein-like II"/>
    <property type="match status" value="1"/>
</dbReference>
<dbReference type="EMBL" id="CP059735">
    <property type="protein sequence ID" value="WDD97545.1"/>
    <property type="molecule type" value="Genomic_DNA"/>
</dbReference>
<dbReference type="PANTHER" id="PTHR30118">
    <property type="entry name" value="HTH-TYPE TRANSCRIPTIONAL REGULATOR LEUO-RELATED"/>
    <property type="match status" value="1"/>
</dbReference>
<dbReference type="InterPro" id="IPR050389">
    <property type="entry name" value="LysR-type_TF"/>
</dbReference>
<dbReference type="Gene3D" id="3.40.190.10">
    <property type="entry name" value="Periplasmic binding protein-like II"/>
    <property type="match status" value="2"/>
</dbReference>
<dbReference type="InterPro" id="IPR011991">
    <property type="entry name" value="ArsR-like_HTH"/>
</dbReference>
<evidence type="ECO:0000259" key="5">
    <source>
        <dbReference type="PROSITE" id="PS50931"/>
    </source>
</evidence>
<dbReference type="InterPro" id="IPR036388">
    <property type="entry name" value="WH-like_DNA-bd_sf"/>
</dbReference>
<reference evidence="6 7" key="1">
    <citation type="journal article" date="2015" name="Genome Announc.">
        <title>Draft Genome Sequences of Marine Isolates of Thalassomonas viridans and Thalassomonas actiniarum.</title>
        <authorList>
            <person name="Olonade I."/>
            <person name="van Zyl L.J."/>
            <person name="Trindade M."/>
        </authorList>
    </citation>
    <scope>NUCLEOTIDE SEQUENCE [LARGE SCALE GENOMIC DNA]</scope>
    <source>
        <strain evidence="6 7">A5K-106</strain>
    </source>
</reference>
<keyword evidence="7" id="KW-1185">Reference proteome</keyword>
<keyword evidence="4" id="KW-0804">Transcription</keyword>
<dbReference type="PROSITE" id="PS50931">
    <property type="entry name" value="HTH_LYSR"/>
    <property type="match status" value="1"/>
</dbReference>
<organism evidence="6 7">
    <name type="scientific">Thalassomonas actiniarum</name>
    <dbReference type="NCBI Taxonomy" id="485447"/>
    <lineage>
        <taxon>Bacteria</taxon>
        <taxon>Pseudomonadati</taxon>
        <taxon>Pseudomonadota</taxon>
        <taxon>Gammaproteobacteria</taxon>
        <taxon>Alteromonadales</taxon>
        <taxon>Colwelliaceae</taxon>
        <taxon>Thalassomonas</taxon>
    </lineage>
</organism>
<dbReference type="KEGG" id="tact:SG35_019805"/>